<dbReference type="EMBL" id="BJCL01000005">
    <property type="protein sequence ID" value="GCL63367.1"/>
    <property type="molecule type" value="Genomic_DNA"/>
</dbReference>
<feature type="transmembrane region" description="Helical" evidence="5">
    <location>
        <begin position="45"/>
        <end position="63"/>
    </location>
</feature>
<dbReference type="InterPro" id="IPR025423">
    <property type="entry name" value="TMEM205-like"/>
</dbReference>
<accession>A0A480AT12</accession>
<protein>
    <recommendedName>
        <fullName evidence="6">TMEM205-like domain-containing protein</fullName>
    </recommendedName>
</protein>
<evidence type="ECO:0000256" key="1">
    <source>
        <dbReference type="ARBA" id="ARBA00004370"/>
    </source>
</evidence>
<evidence type="ECO:0000256" key="3">
    <source>
        <dbReference type="ARBA" id="ARBA00022989"/>
    </source>
</evidence>
<evidence type="ECO:0000259" key="6">
    <source>
        <dbReference type="Pfam" id="PF13664"/>
    </source>
</evidence>
<evidence type="ECO:0000313" key="7">
    <source>
        <dbReference type="EMBL" id="GCL63367.1"/>
    </source>
</evidence>
<keyword evidence="2 5" id="KW-0812">Transmembrane</keyword>
<keyword evidence="4 5" id="KW-0472">Membrane</keyword>
<organism evidence="7 8">
    <name type="scientific">Pseudaquabacterium pictum</name>
    <dbReference type="NCBI Taxonomy" id="2315236"/>
    <lineage>
        <taxon>Bacteria</taxon>
        <taxon>Pseudomonadati</taxon>
        <taxon>Pseudomonadota</taxon>
        <taxon>Betaproteobacteria</taxon>
        <taxon>Burkholderiales</taxon>
        <taxon>Sphaerotilaceae</taxon>
        <taxon>Pseudaquabacterium</taxon>
    </lineage>
</organism>
<comment type="caution">
    <text evidence="7">The sequence shown here is derived from an EMBL/GenBank/DDBJ whole genome shotgun (WGS) entry which is preliminary data.</text>
</comment>
<evidence type="ECO:0000256" key="5">
    <source>
        <dbReference type="SAM" id="Phobius"/>
    </source>
</evidence>
<keyword evidence="3 5" id="KW-1133">Transmembrane helix</keyword>
<evidence type="ECO:0000256" key="2">
    <source>
        <dbReference type="ARBA" id="ARBA00022692"/>
    </source>
</evidence>
<feature type="domain" description="TMEM205-like" evidence="6">
    <location>
        <begin position="9"/>
        <end position="110"/>
    </location>
</feature>
<dbReference type="GO" id="GO:0016020">
    <property type="term" value="C:membrane"/>
    <property type="evidence" value="ECO:0007669"/>
    <property type="project" value="UniProtKB-SubCell"/>
</dbReference>
<evidence type="ECO:0000256" key="4">
    <source>
        <dbReference type="ARBA" id="ARBA00023136"/>
    </source>
</evidence>
<keyword evidence="8" id="KW-1185">Reference proteome</keyword>
<reference evidence="8" key="1">
    <citation type="submission" date="2019-03" db="EMBL/GenBank/DDBJ databases">
        <title>Aquabacterium pictum sp.nov., the first bacteriochlorophyll a-containing freshwater bacterium in the genus Aquabacterium of the class Betaproteobacteria.</title>
        <authorList>
            <person name="Hirose S."/>
            <person name="Tank M."/>
            <person name="Hara E."/>
            <person name="Tamaki H."/>
            <person name="Takaichi S."/>
            <person name="Haruta S."/>
            <person name="Hanada S."/>
        </authorList>
    </citation>
    <scope>NUCLEOTIDE SEQUENCE [LARGE SCALE GENOMIC DNA]</scope>
    <source>
        <strain evidence="8">W35</strain>
    </source>
</reference>
<gene>
    <name evidence="7" type="ORF">AQPW35_24480</name>
</gene>
<dbReference type="Proteomes" id="UP000301751">
    <property type="component" value="Unassembled WGS sequence"/>
</dbReference>
<dbReference type="Pfam" id="PF13664">
    <property type="entry name" value="DUF4149"/>
    <property type="match status" value="1"/>
</dbReference>
<sequence>MLLERLRRLLPGLWAGMLLCIAAIAAPAAFALLERPVAGQVVGWLFQREAWTSVVLAVLLLAIERSRARAAAATGQGSVLSTEILLLLGTVFCTVAGYFALQPLMAAARAGQGALSFGQLHFISVGFFVAKLLCILALAWRAAGARR</sequence>
<proteinExistence type="predicted"/>
<name>A0A480AT12_9BURK</name>
<comment type="subcellular location">
    <subcellularLocation>
        <location evidence="1">Membrane</location>
    </subcellularLocation>
</comment>
<feature type="transmembrane region" description="Helical" evidence="5">
    <location>
        <begin position="84"/>
        <end position="101"/>
    </location>
</feature>
<dbReference type="RefSeq" id="WP_228027083.1">
    <property type="nucleotide sequence ID" value="NZ_BJCL01000005.1"/>
</dbReference>
<feature type="transmembrane region" description="Helical" evidence="5">
    <location>
        <begin position="12"/>
        <end position="33"/>
    </location>
</feature>
<evidence type="ECO:0000313" key="8">
    <source>
        <dbReference type="Proteomes" id="UP000301751"/>
    </source>
</evidence>
<feature type="transmembrane region" description="Helical" evidence="5">
    <location>
        <begin position="121"/>
        <end position="140"/>
    </location>
</feature>
<dbReference type="AlphaFoldDB" id="A0A480AT12"/>